<reference evidence="2" key="1">
    <citation type="submission" date="2020-07" db="EMBL/GenBank/DDBJ databases">
        <title>Genome sequence and genetic diversity analysis of an under-domesticated orphan crop, white fonio (Digitaria exilis).</title>
        <authorList>
            <person name="Bennetzen J.L."/>
            <person name="Chen S."/>
            <person name="Ma X."/>
            <person name="Wang X."/>
            <person name="Yssel A.E.J."/>
            <person name="Chaluvadi S.R."/>
            <person name="Johnson M."/>
            <person name="Gangashetty P."/>
            <person name="Hamidou F."/>
            <person name="Sanogo M.D."/>
            <person name="Zwaenepoel A."/>
            <person name="Wallace J."/>
            <person name="Van De Peer Y."/>
            <person name="Van Deynze A."/>
        </authorList>
    </citation>
    <scope>NUCLEOTIDE SEQUENCE</scope>
    <source>
        <tissue evidence="2">Leaves</tissue>
    </source>
</reference>
<organism evidence="2 3">
    <name type="scientific">Digitaria exilis</name>
    <dbReference type="NCBI Taxonomy" id="1010633"/>
    <lineage>
        <taxon>Eukaryota</taxon>
        <taxon>Viridiplantae</taxon>
        <taxon>Streptophyta</taxon>
        <taxon>Embryophyta</taxon>
        <taxon>Tracheophyta</taxon>
        <taxon>Spermatophyta</taxon>
        <taxon>Magnoliopsida</taxon>
        <taxon>Liliopsida</taxon>
        <taxon>Poales</taxon>
        <taxon>Poaceae</taxon>
        <taxon>PACMAD clade</taxon>
        <taxon>Panicoideae</taxon>
        <taxon>Panicodae</taxon>
        <taxon>Paniceae</taxon>
        <taxon>Anthephorinae</taxon>
        <taxon>Digitaria</taxon>
    </lineage>
</organism>
<feature type="domain" description="USP" evidence="1">
    <location>
        <begin position="135"/>
        <end position="493"/>
    </location>
</feature>
<evidence type="ECO:0000313" key="2">
    <source>
        <dbReference type="EMBL" id="KAF8668474.1"/>
    </source>
</evidence>
<dbReference type="InterPro" id="IPR028889">
    <property type="entry name" value="USP"/>
</dbReference>
<dbReference type="PANTHER" id="PTHR24006">
    <property type="entry name" value="UBIQUITIN CARBOXYL-TERMINAL HYDROLASE"/>
    <property type="match status" value="1"/>
</dbReference>
<dbReference type="Gene3D" id="3.90.70.10">
    <property type="entry name" value="Cysteine proteinases"/>
    <property type="match status" value="1"/>
</dbReference>
<dbReference type="Pfam" id="PF00443">
    <property type="entry name" value="UCH"/>
    <property type="match status" value="1"/>
</dbReference>
<evidence type="ECO:0000259" key="1">
    <source>
        <dbReference type="PROSITE" id="PS50235"/>
    </source>
</evidence>
<dbReference type="GO" id="GO:0005829">
    <property type="term" value="C:cytosol"/>
    <property type="evidence" value="ECO:0007669"/>
    <property type="project" value="TreeGrafter"/>
</dbReference>
<accession>A0A835AZ84</accession>
<evidence type="ECO:0000313" key="3">
    <source>
        <dbReference type="Proteomes" id="UP000636709"/>
    </source>
</evidence>
<dbReference type="OrthoDB" id="688062at2759"/>
<dbReference type="PROSITE" id="PS50235">
    <property type="entry name" value="USP_3"/>
    <property type="match status" value="1"/>
</dbReference>
<gene>
    <name evidence="2" type="ORF">HU200_052291</name>
</gene>
<keyword evidence="3" id="KW-1185">Reference proteome</keyword>
<dbReference type="InterPro" id="IPR050164">
    <property type="entry name" value="Peptidase_C19"/>
</dbReference>
<dbReference type="InterPro" id="IPR038765">
    <property type="entry name" value="Papain-like_cys_pep_sf"/>
</dbReference>
<dbReference type="EMBL" id="JACEFO010002276">
    <property type="protein sequence ID" value="KAF8668474.1"/>
    <property type="molecule type" value="Genomic_DNA"/>
</dbReference>
<dbReference type="GO" id="GO:0004843">
    <property type="term" value="F:cysteine-type deubiquitinase activity"/>
    <property type="evidence" value="ECO:0007669"/>
    <property type="project" value="InterPro"/>
</dbReference>
<dbReference type="Proteomes" id="UP000636709">
    <property type="component" value="Unassembled WGS sequence"/>
</dbReference>
<dbReference type="SUPFAM" id="SSF54001">
    <property type="entry name" value="Cysteine proteinases"/>
    <property type="match status" value="1"/>
</dbReference>
<name>A0A835AZ84_9POAL</name>
<dbReference type="InterPro" id="IPR001394">
    <property type="entry name" value="Peptidase_C19_UCH"/>
</dbReference>
<sequence>MASPQEDVSSDTRCKHFNFATVEMSKFLKRFKSLKNDPECKDCKHEATVRQLTPDEPDSCFMMCSGCSQCFCTISVTNEDGSMGNARSHANSACHPVALWIDQPDAAYCFQCDSSLDLKVITLMACSHEFGYAVRGISNRWNTCYVNALVQCLLALDELWMLMLGPHAPAGSLGVALKGLFLESRSGNNAGVTFNPWKLLKSLEALNQRYGALSQKGSRELLLQLRDGLNEEEMLKRPPDTRKDVPTVVDSIFKEEQRVDSIPSIKERLEYCFRKEVVIKYCEICSDEKPTNNRNKDGGQMVGIIRESTSVDRDQTVCDNQEEKSDLLSAHDNQDISMLNQDRRKHLELESSAHQVGEAQNKQKDMGGPTDKTFFLSKLPSVLTLHVLRFKENDKRMGRVKFEENLDVGEYMDPRSEDKGNARYRLVGVIEHIGSSIEEGYHVAYVRGNRIVSEQKPTSSSSSWFYANDDDIREVSLDEVLMCEAFLLFYERIDRRLRQ</sequence>
<comment type="caution">
    <text evidence="2">The sequence shown here is derived from an EMBL/GenBank/DDBJ whole genome shotgun (WGS) entry which is preliminary data.</text>
</comment>
<dbReference type="AlphaFoldDB" id="A0A835AZ84"/>
<dbReference type="GO" id="GO:0005634">
    <property type="term" value="C:nucleus"/>
    <property type="evidence" value="ECO:0007669"/>
    <property type="project" value="TreeGrafter"/>
</dbReference>
<protein>
    <recommendedName>
        <fullName evidence="1">USP domain-containing protein</fullName>
    </recommendedName>
</protein>
<dbReference type="PANTHER" id="PTHR24006:SF807">
    <property type="entry name" value="OS08G0527100 PROTEIN"/>
    <property type="match status" value="1"/>
</dbReference>
<dbReference type="GO" id="GO:0016579">
    <property type="term" value="P:protein deubiquitination"/>
    <property type="evidence" value="ECO:0007669"/>
    <property type="project" value="InterPro"/>
</dbReference>
<proteinExistence type="predicted"/>